<dbReference type="Proteomes" id="UP000321323">
    <property type="component" value="Chromosome"/>
</dbReference>
<gene>
    <name evidence="1" type="ORF">E7V67_011585</name>
</gene>
<accession>A0ABZ1USR3</accession>
<organism evidence="1 2">
    <name type="scientific">[Empedobacter] haloabium</name>
    <dbReference type="NCBI Taxonomy" id="592317"/>
    <lineage>
        <taxon>Bacteria</taxon>
        <taxon>Pseudomonadati</taxon>
        <taxon>Pseudomonadota</taxon>
        <taxon>Betaproteobacteria</taxon>
        <taxon>Burkholderiales</taxon>
        <taxon>Oxalobacteraceae</taxon>
        <taxon>Telluria group</taxon>
        <taxon>Telluria group incertae sedis</taxon>
    </lineage>
</organism>
<evidence type="ECO:0000313" key="2">
    <source>
        <dbReference type="Proteomes" id="UP000321323"/>
    </source>
</evidence>
<sequence>MAVSLPNGTTFSIANSYANPLSVTGASNAAECVLTVTNTLSAGDIVEYSSGWSRANARLFRLKAATGSTVTLEGFDTTLTTLFPAGSGTGSIRKINTWQQITQVLENTSSGGEPQYQTYSFLEQDFDSQIPTTTSAQSIAMTIADDPSLPHHAALLKAATTRAVTGLRAALPQGGVILYNTLVAFDETPSMTKGNLMAVKAGYALLNRPVRYAN</sequence>
<dbReference type="EMBL" id="CP136508">
    <property type="protein sequence ID" value="WUR15711.1"/>
    <property type="molecule type" value="Genomic_DNA"/>
</dbReference>
<protein>
    <submittedName>
        <fullName evidence="1">Phage tail protein</fullName>
    </submittedName>
</protein>
<name>A0ABZ1USR3_9BURK</name>
<keyword evidence="2" id="KW-1185">Reference proteome</keyword>
<dbReference type="InterPro" id="IPR014918">
    <property type="entry name" value="Phage_tail_3"/>
</dbReference>
<reference evidence="1 2" key="1">
    <citation type="journal article" date="2019" name="Int. J. Syst. Evol. Microbiol.">
        <title>The Draft Whole-Genome Sequence of the Antibiotic Producer Empedobacter haloabium ATCC 31962 Provides Indications for Its Taxonomic Reclassification.</title>
        <authorList>
            <person name="Miess H."/>
            <person name="Arlt P."/>
            <person name="Apel A.K."/>
            <person name="Weber T."/>
            <person name="Nieselt K."/>
            <person name="Hanssen F."/>
            <person name="Czemmel S."/>
            <person name="Nahnsen S."/>
            <person name="Gross H."/>
        </authorList>
    </citation>
    <scope>NUCLEOTIDE SEQUENCE [LARGE SCALE GENOMIC DNA]</scope>
    <source>
        <strain evidence="1 2">ATCC 31962</strain>
    </source>
</reference>
<proteinExistence type="predicted"/>
<evidence type="ECO:0000313" key="1">
    <source>
        <dbReference type="EMBL" id="WUR15711.1"/>
    </source>
</evidence>
<dbReference type="Pfam" id="PF08813">
    <property type="entry name" value="Phage_tail_3"/>
    <property type="match status" value="1"/>
</dbReference>